<gene>
    <name evidence="5" type="ORF">CBF32_02935</name>
</gene>
<dbReference type="Pfam" id="PF00126">
    <property type="entry name" value="HTH_1"/>
    <property type="match status" value="1"/>
</dbReference>
<comment type="similarity">
    <text evidence="1">Belongs to the LysR transcriptional regulatory family.</text>
</comment>
<dbReference type="AlphaFoldDB" id="A0A369B575"/>
<dbReference type="PANTHER" id="PTHR30419:SF8">
    <property type="entry name" value="NITROGEN ASSIMILATION TRANSCRIPTIONAL ACTIVATOR-RELATED"/>
    <property type="match status" value="1"/>
</dbReference>
<accession>A0A369B575</accession>
<dbReference type="GO" id="GO:0005829">
    <property type="term" value="C:cytosol"/>
    <property type="evidence" value="ECO:0007669"/>
    <property type="project" value="TreeGrafter"/>
</dbReference>
<reference evidence="5 6" key="1">
    <citation type="submission" date="2017-05" db="EMBL/GenBank/DDBJ databases">
        <title>Vagococcus spp. assemblies.</title>
        <authorList>
            <person name="Gulvik C.A."/>
        </authorList>
    </citation>
    <scope>NUCLEOTIDE SEQUENCE [LARGE SCALE GENOMIC DNA]</scope>
    <source>
        <strain evidence="5 6">NCFB 2497</strain>
    </source>
</reference>
<keyword evidence="4" id="KW-0804">Transcription</keyword>
<proteinExistence type="inferred from homology"/>
<dbReference type="PANTHER" id="PTHR30419">
    <property type="entry name" value="HTH-TYPE TRANSCRIPTIONAL REGULATOR YBHD"/>
    <property type="match status" value="1"/>
</dbReference>
<evidence type="ECO:0000256" key="1">
    <source>
        <dbReference type="ARBA" id="ARBA00009437"/>
    </source>
</evidence>
<dbReference type="GO" id="GO:0003700">
    <property type="term" value="F:DNA-binding transcription factor activity"/>
    <property type="evidence" value="ECO:0007669"/>
    <property type="project" value="InterPro"/>
</dbReference>
<keyword evidence="6" id="KW-1185">Reference proteome</keyword>
<dbReference type="Pfam" id="PF03466">
    <property type="entry name" value="LysR_substrate"/>
    <property type="match status" value="1"/>
</dbReference>
<protein>
    <submittedName>
        <fullName evidence="5">Uncharacterized protein</fullName>
    </submittedName>
</protein>
<dbReference type="OrthoDB" id="9803735at2"/>
<dbReference type="SUPFAM" id="SSF53850">
    <property type="entry name" value="Periplasmic binding protein-like II"/>
    <property type="match status" value="1"/>
</dbReference>
<comment type="caution">
    <text evidence="5">The sequence shown here is derived from an EMBL/GenBank/DDBJ whole genome shotgun (WGS) entry which is preliminary data.</text>
</comment>
<dbReference type="InterPro" id="IPR000847">
    <property type="entry name" value="LysR_HTH_N"/>
</dbReference>
<sequence length="299" mass="34584">MEFRQLRYFIEIIKAQNYSNAAKNLFVTQPTLSWNMNKLQEELGAKLLYQVGNKVMPTTTGSLLFEKAQKIIEELDELTESIEEDHILRKKELTIGSNSVISPVYMPLIQQFMSVYPNFSITIEENGSVKTQKKVANEELEIGIVSFPIVESDLEIERHTLHTFKYHAYVLMREDHPLANEKSLSIKDLRMERFGSMSKDYVLWHVLKNKAREFGFRPDIDFMSNSHEVLINHVIKNNLVAIMPIQLKEVNTDKPLVWVPLVDKIKPFDIVLVHKKNKPLSPAAALCLEFLTNQEIKVD</sequence>
<evidence type="ECO:0000256" key="3">
    <source>
        <dbReference type="ARBA" id="ARBA00023125"/>
    </source>
</evidence>
<dbReference type="EMBL" id="NGJX01000002">
    <property type="protein sequence ID" value="RSU04347.1"/>
    <property type="molecule type" value="Genomic_DNA"/>
</dbReference>
<dbReference type="InterPro" id="IPR036390">
    <property type="entry name" value="WH_DNA-bd_sf"/>
</dbReference>
<dbReference type="InterPro" id="IPR050950">
    <property type="entry name" value="HTH-type_LysR_regulators"/>
</dbReference>
<dbReference type="SUPFAM" id="SSF46785">
    <property type="entry name" value="Winged helix' DNA-binding domain"/>
    <property type="match status" value="1"/>
</dbReference>
<dbReference type="Proteomes" id="UP000288197">
    <property type="component" value="Unassembled WGS sequence"/>
</dbReference>
<dbReference type="Gene3D" id="1.10.10.10">
    <property type="entry name" value="Winged helix-like DNA-binding domain superfamily/Winged helix DNA-binding domain"/>
    <property type="match status" value="1"/>
</dbReference>
<organism evidence="5 6">
    <name type="scientific">Vagococcus fluvialis</name>
    <dbReference type="NCBI Taxonomy" id="2738"/>
    <lineage>
        <taxon>Bacteria</taxon>
        <taxon>Bacillati</taxon>
        <taxon>Bacillota</taxon>
        <taxon>Bacilli</taxon>
        <taxon>Lactobacillales</taxon>
        <taxon>Enterococcaceae</taxon>
        <taxon>Vagococcus</taxon>
    </lineage>
</organism>
<dbReference type="GeneID" id="63145094"/>
<evidence type="ECO:0000256" key="2">
    <source>
        <dbReference type="ARBA" id="ARBA00023015"/>
    </source>
</evidence>
<dbReference type="Gene3D" id="3.40.190.290">
    <property type="match status" value="1"/>
</dbReference>
<dbReference type="RefSeq" id="WP_114288449.1">
    <property type="nucleotide sequence ID" value="NZ_CP081459.1"/>
</dbReference>
<dbReference type="GO" id="GO:0003677">
    <property type="term" value="F:DNA binding"/>
    <property type="evidence" value="ECO:0007669"/>
    <property type="project" value="UniProtKB-KW"/>
</dbReference>
<evidence type="ECO:0000313" key="6">
    <source>
        <dbReference type="Proteomes" id="UP000288197"/>
    </source>
</evidence>
<dbReference type="InterPro" id="IPR005119">
    <property type="entry name" value="LysR_subst-bd"/>
</dbReference>
<dbReference type="InterPro" id="IPR036388">
    <property type="entry name" value="WH-like_DNA-bd_sf"/>
</dbReference>
<keyword evidence="3" id="KW-0238">DNA-binding</keyword>
<name>A0A369B575_9ENTE</name>
<evidence type="ECO:0000313" key="5">
    <source>
        <dbReference type="EMBL" id="RSU04347.1"/>
    </source>
</evidence>
<keyword evidence="2" id="KW-0805">Transcription regulation</keyword>
<dbReference type="PROSITE" id="PS50931">
    <property type="entry name" value="HTH_LYSR"/>
    <property type="match status" value="1"/>
</dbReference>
<dbReference type="CDD" id="cd05466">
    <property type="entry name" value="PBP2_LTTR_substrate"/>
    <property type="match status" value="1"/>
</dbReference>
<evidence type="ECO:0000256" key="4">
    <source>
        <dbReference type="ARBA" id="ARBA00023163"/>
    </source>
</evidence>